<accession>A0AAV4XCH0</accession>
<protein>
    <submittedName>
        <fullName evidence="1">Uncharacterized protein</fullName>
    </submittedName>
</protein>
<dbReference type="Proteomes" id="UP001054945">
    <property type="component" value="Unassembled WGS sequence"/>
</dbReference>
<evidence type="ECO:0000313" key="1">
    <source>
        <dbReference type="EMBL" id="GIY91895.1"/>
    </source>
</evidence>
<name>A0AAV4XCH0_CAEEX</name>
<dbReference type="EMBL" id="BPLR01017468">
    <property type="protein sequence ID" value="GIY91895.1"/>
    <property type="molecule type" value="Genomic_DNA"/>
</dbReference>
<comment type="caution">
    <text evidence="1">The sequence shown here is derived from an EMBL/GenBank/DDBJ whole genome shotgun (WGS) entry which is preliminary data.</text>
</comment>
<keyword evidence="2" id="KW-1185">Reference proteome</keyword>
<evidence type="ECO:0000313" key="2">
    <source>
        <dbReference type="Proteomes" id="UP001054945"/>
    </source>
</evidence>
<sequence length="89" mass="10152">MDGRFEQVSVCAFSADPLLQVRRLHGERSVSVIRASYSRVPKVTCIPEVPSYGTLGENPIADGKDAHFWKELFNFCRIKVNFVILWHQS</sequence>
<organism evidence="1 2">
    <name type="scientific">Caerostris extrusa</name>
    <name type="common">Bark spider</name>
    <name type="synonym">Caerostris bankana</name>
    <dbReference type="NCBI Taxonomy" id="172846"/>
    <lineage>
        <taxon>Eukaryota</taxon>
        <taxon>Metazoa</taxon>
        <taxon>Ecdysozoa</taxon>
        <taxon>Arthropoda</taxon>
        <taxon>Chelicerata</taxon>
        <taxon>Arachnida</taxon>
        <taxon>Araneae</taxon>
        <taxon>Araneomorphae</taxon>
        <taxon>Entelegynae</taxon>
        <taxon>Araneoidea</taxon>
        <taxon>Araneidae</taxon>
        <taxon>Caerostris</taxon>
    </lineage>
</organism>
<reference evidence="1 2" key="1">
    <citation type="submission" date="2021-06" db="EMBL/GenBank/DDBJ databases">
        <title>Caerostris extrusa draft genome.</title>
        <authorList>
            <person name="Kono N."/>
            <person name="Arakawa K."/>
        </authorList>
    </citation>
    <scope>NUCLEOTIDE SEQUENCE [LARGE SCALE GENOMIC DNA]</scope>
</reference>
<dbReference type="AlphaFoldDB" id="A0AAV4XCH0"/>
<gene>
    <name evidence="1" type="ORF">CEXT_301021</name>
</gene>
<proteinExistence type="predicted"/>